<evidence type="ECO:0000256" key="3">
    <source>
        <dbReference type="ARBA" id="ARBA00006716"/>
    </source>
</evidence>
<proteinExistence type="inferred from homology"/>
<evidence type="ECO:0000256" key="5">
    <source>
        <dbReference type="ARBA" id="ARBA00023128"/>
    </source>
</evidence>
<keyword evidence="7" id="KW-1185">Reference proteome</keyword>
<accession>A0A0A8L6P9</accession>
<dbReference type="InterPro" id="IPR031415">
    <property type="entry name" value="Rrg8"/>
</dbReference>
<dbReference type="GO" id="GO:0005739">
    <property type="term" value="C:mitochondrion"/>
    <property type="evidence" value="ECO:0007669"/>
    <property type="project" value="UniProtKB-SubCell"/>
</dbReference>
<evidence type="ECO:0000256" key="2">
    <source>
        <dbReference type="ARBA" id="ARBA00004173"/>
    </source>
</evidence>
<dbReference type="OrthoDB" id="4035333at2759"/>
<name>A0A0A8L6P9_9SACH</name>
<reference evidence="6 7" key="1">
    <citation type="submission" date="2014-03" db="EMBL/GenBank/DDBJ databases">
        <title>The genome of Kluyveromyces dobzhanskii.</title>
        <authorList>
            <person name="Nystedt B."/>
            <person name="Astrom S."/>
        </authorList>
    </citation>
    <scope>NUCLEOTIDE SEQUENCE [LARGE SCALE GENOMIC DNA]</scope>
    <source>
        <strain evidence="6 7">CBS 2104</strain>
    </source>
</reference>
<sequence length="282" mass="31907">MSENWRKLFVSRANAGKNTSKKTLKVPEVRSPLLTNFHRWAGKERVLKLTGKEQLDEAFGGNSWNLGNNLLANMLASPMRTDKVSRIKFPRDLLIQLKLVKTGDEKAGKLATLVPQIDLRKGKTSSYVANSLKLFGSKKVSLGNMVPSAVNDSNTVNISLTDIVLNKDLFTERYRTDMLRCIEDCMNQLHIRHYSEVPVTVEDWDVVLTYSRSNENDIEVVRLKQLPGEPTVIILNLKILENDSIGSLVNGKLKNHDTGVVLKFLKDERLIRLVYSLLNFSK</sequence>
<dbReference type="AlphaFoldDB" id="A0A0A8L6P9"/>
<dbReference type="EMBL" id="CCBQ010000027">
    <property type="protein sequence ID" value="CDO93935.1"/>
    <property type="molecule type" value="Genomic_DNA"/>
</dbReference>
<comment type="similarity">
    <text evidence="3">Belongs to the RRG8 family.</text>
</comment>
<evidence type="ECO:0000256" key="4">
    <source>
        <dbReference type="ARBA" id="ARBA00013944"/>
    </source>
</evidence>
<dbReference type="Pfam" id="PF17068">
    <property type="entry name" value="RRG8"/>
    <property type="match status" value="1"/>
</dbReference>
<comment type="caution">
    <text evidence="6">The sequence shown here is derived from an EMBL/GenBank/DDBJ whole genome shotgun (WGS) entry which is preliminary data.</text>
</comment>
<gene>
    <name evidence="6" type="ORF">KLDO_g2223</name>
</gene>
<keyword evidence="5" id="KW-0496">Mitochondrion</keyword>
<comment type="function">
    <text evidence="1">Required for respiratory activity and maintenance and expression of the mitochondrial genome.</text>
</comment>
<protein>
    <recommendedName>
        <fullName evidence="4">Required for respiratory growth protein 8, mitochondrial</fullName>
    </recommendedName>
</protein>
<organism evidence="6 7">
    <name type="scientific">Kluyveromyces dobzhanskii CBS 2104</name>
    <dbReference type="NCBI Taxonomy" id="1427455"/>
    <lineage>
        <taxon>Eukaryota</taxon>
        <taxon>Fungi</taxon>
        <taxon>Dikarya</taxon>
        <taxon>Ascomycota</taxon>
        <taxon>Saccharomycotina</taxon>
        <taxon>Saccharomycetes</taxon>
        <taxon>Saccharomycetales</taxon>
        <taxon>Saccharomycetaceae</taxon>
        <taxon>Kluyveromyces</taxon>
    </lineage>
</organism>
<evidence type="ECO:0000256" key="1">
    <source>
        <dbReference type="ARBA" id="ARBA00003548"/>
    </source>
</evidence>
<dbReference type="Proteomes" id="UP000031516">
    <property type="component" value="Unassembled WGS sequence"/>
</dbReference>
<evidence type="ECO:0000313" key="7">
    <source>
        <dbReference type="Proteomes" id="UP000031516"/>
    </source>
</evidence>
<evidence type="ECO:0000313" key="6">
    <source>
        <dbReference type="EMBL" id="CDO93935.1"/>
    </source>
</evidence>
<comment type="subcellular location">
    <subcellularLocation>
        <location evidence="2">Mitochondrion</location>
    </subcellularLocation>
</comment>